<dbReference type="PANTHER" id="PTHR30036:SF1">
    <property type="entry name" value="D-XYLOSE-BINDING PERIPLASMIC PROTEIN"/>
    <property type="match status" value="1"/>
</dbReference>
<dbReference type="AlphaFoldDB" id="A0AAW5C601"/>
<dbReference type="EMBL" id="JAAITT010000011">
    <property type="protein sequence ID" value="NSJ48924.1"/>
    <property type="molecule type" value="Genomic_DNA"/>
</dbReference>
<reference evidence="5" key="2">
    <citation type="submission" date="2020-02" db="EMBL/GenBank/DDBJ databases">
        <authorList>
            <person name="Littmann E."/>
            <person name="Sorbara M."/>
        </authorList>
    </citation>
    <scope>NUCLEOTIDE SEQUENCE</scope>
    <source>
        <strain evidence="5">MSK.1.17</strain>
    </source>
</reference>
<comment type="subcellular location">
    <subcellularLocation>
        <location evidence="1">Cell envelope</location>
    </subcellularLocation>
</comment>
<reference evidence="5 6" key="1">
    <citation type="journal article" date="2020" name="Cell Host Microbe">
        <title>Functional and Genomic Variation between Human-Derived Isolates of Lachnospiraceae Reveals Inter- and Intra-Species Diversity.</title>
        <authorList>
            <person name="Sorbara M.T."/>
            <person name="Littmann E.R."/>
            <person name="Fontana E."/>
            <person name="Moody T.U."/>
            <person name="Kohout C.E."/>
            <person name="Gjonbalaj M."/>
            <person name="Eaton V."/>
            <person name="Seok R."/>
            <person name="Leiner I.M."/>
            <person name="Pamer E.G."/>
        </authorList>
    </citation>
    <scope>NUCLEOTIDE SEQUENCE [LARGE SCALE GENOMIC DNA]</scope>
    <source>
        <strain evidence="5 6">MSK.1.17</strain>
    </source>
</reference>
<dbReference type="InterPro" id="IPR025997">
    <property type="entry name" value="SBP_2_dom"/>
</dbReference>
<comment type="caution">
    <text evidence="4">The sequence shown here is derived from an EMBL/GenBank/DDBJ whole genome shotgun (WGS) entry which is preliminary data.</text>
</comment>
<evidence type="ECO:0000259" key="3">
    <source>
        <dbReference type="Pfam" id="PF13407"/>
    </source>
</evidence>
<feature type="domain" description="Periplasmic binding protein" evidence="3">
    <location>
        <begin position="52"/>
        <end position="305"/>
    </location>
</feature>
<reference evidence="4" key="3">
    <citation type="submission" date="2022-01" db="EMBL/GenBank/DDBJ databases">
        <title>Collection of gut derived symbiotic bacterial strains cultured from healthy donors.</title>
        <authorList>
            <person name="Lin H."/>
            <person name="Kohout C."/>
            <person name="Waligurski E."/>
            <person name="Pamer E.G."/>
        </authorList>
    </citation>
    <scope>NUCLEOTIDE SEQUENCE</scope>
    <source>
        <strain evidence="4">DFI.6.55</strain>
    </source>
</reference>
<dbReference type="SUPFAM" id="SSF53822">
    <property type="entry name" value="Periplasmic binding protein-like I"/>
    <property type="match status" value="1"/>
</dbReference>
<accession>A0AAW5C601</accession>
<name>A0AAW5C601_9FIRM</name>
<dbReference type="PROSITE" id="PS51257">
    <property type="entry name" value="PROKAR_LIPOPROTEIN"/>
    <property type="match status" value="1"/>
</dbReference>
<dbReference type="Pfam" id="PF13407">
    <property type="entry name" value="Peripla_BP_4"/>
    <property type="match status" value="1"/>
</dbReference>
<keyword evidence="6" id="KW-1185">Reference proteome</keyword>
<dbReference type="InterPro" id="IPR028082">
    <property type="entry name" value="Peripla_BP_I"/>
</dbReference>
<sequence length="357" mass="39438">MADKTAGAGKRMITAVLAVILAIYTCMALGGCRKTEEVPETSQEETGDRLQIGLSFESYVIERWIRERDVFVSAAKELGADVNVQNANGDVQEQIAQIEYFIRKQMDVIAVVAGDCDALSDVMKKAKDAGIKTVSYDRLINNSDCDLYISFNNELVGRLMAECFLEYAPDGGDIFMIQGPQTDGNVHQIRKGFDDVIRGSRLNVVYEANCEGWLAEHAFTYVKEGLSRHKDIVGVMCGNDDLATQAFRALSEERLAGKVILTGQDGDLMACQRIVEGTQNMTAFKSVEEEARLAAEYAVMLGRGEELTGITKTIHDGTYDVPYRELLPVAVTKENMDDVIIKGGFHAEEDVYLNVKK</sequence>
<dbReference type="InterPro" id="IPR050555">
    <property type="entry name" value="Bact_Solute-Bind_Prot2"/>
</dbReference>
<gene>
    <name evidence="5" type="ORF">G5B36_09460</name>
    <name evidence="4" type="ORF">L0N08_26140</name>
</gene>
<dbReference type="Gene3D" id="3.40.50.2300">
    <property type="match status" value="2"/>
</dbReference>
<evidence type="ECO:0000313" key="4">
    <source>
        <dbReference type="EMBL" id="MCG4748901.1"/>
    </source>
</evidence>
<organism evidence="4 7">
    <name type="scientific">Enterocloster aldenensis</name>
    <dbReference type="NCBI Taxonomy" id="358742"/>
    <lineage>
        <taxon>Bacteria</taxon>
        <taxon>Bacillati</taxon>
        <taxon>Bacillota</taxon>
        <taxon>Clostridia</taxon>
        <taxon>Lachnospirales</taxon>
        <taxon>Lachnospiraceae</taxon>
        <taxon>Enterocloster</taxon>
    </lineage>
</organism>
<dbReference type="GO" id="GO:0030246">
    <property type="term" value="F:carbohydrate binding"/>
    <property type="evidence" value="ECO:0007669"/>
    <property type="project" value="TreeGrafter"/>
</dbReference>
<evidence type="ECO:0000313" key="6">
    <source>
        <dbReference type="Proteomes" id="UP000669239"/>
    </source>
</evidence>
<evidence type="ECO:0000256" key="1">
    <source>
        <dbReference type="ARBA" id="ARBA00004196"/>
    </source>
</evidence>
<protein>
    <submittedName>
        <fullName evidence="4">Substrate-binding domain-containing protein</fullName>
    </submittedName>
    <submittedName>
        <fullName evidence="5">Sugar ABC transporter substrate-binding protein</fullName>
    </submittedName>
</protein>
<keyword evidence="2" id="KW-0732">Signal</keyword>
<dbReference type="Proteomes" id="UP001299608">
    <property type="component" value="Unassembled WGS sequence"/>
</dbReference>
<dbReference type="EMBL" id="JAKNGE010000046">
    <property type="protein sequence ID" value="MCG4748901.1"/>
    <property type="molecule type" value="Genomic_DNA"/>
</dbReference>
<proteinExistence type="predicted"/>
<evidence type="ECO:0000313" key="7">
    <source>
        <dbReference type="Proteomes" id="UP001299608"/>
    </source>
</evidence>
<evidence type="ECO:0000313" key="5">
    <source>
        <dbReference type="EMBL" id="NSJ48924.1"/>
    </source>
</evidence>
<dbReference type="PANTHER" id="PTHR30036">
    <property type="entry name" value="D-XYLOSE-BINDING PERIPLASMIC PROTEIN"/>
    <property type="match status" value="1"/>
</dbReference>
<dbReference type="Proteomes" id="UP000669239">
    <property type="component" value="Unassembled WGS sequence"/>
</dbReference>
<dbReference type="GO" id="GO:0030288">
    <property type="term" value="C:outer membrane-bounded periplasmic space"/>
    <property type="evidence" value="ECO:0007669"/>
    <property type="project" value="TreeGrafter"/>
</dbReference>
<evidence type="ECO:0000256" key="2">
    <source>
        <dbReference type="ARBA" id="ARBA00022729"/>
    </source>
</evidence>